<evidence type="ECO:0000313" key="4">
    <source>
        <dbReference type="WBParaSite" id="SMUV_0000132501-mRNA-1"/>
    </source>
</evidence>
<evidence type="ECO:0000256" key="1">
    <source>
        <dbReference type="SAM" id="Coils"/>
    </source>
</evidence>
<dbReference type="Proteomes" id="UP000046393">
    <property type="component" value="Unplaced"/>
</dbReference>
<proteinExistence type="predicted"/>
<keyword evidence="3" id="KW-1185">Reference proteome</keyword>
<feature type="region of interest" description="Disordered" evidence="2">
    <location>
        <begin position="47"/>
        <end position="70"/>
    </location>
</feature>
<evidence type="ECO:0000256" key="2">
    <source>
        <dbReference type="SAM" id="MobiDB-lite"/>
    </source>
</evidence>
<reference evidence="4" key="1">
    <citation type="submission" date="2017-02" db="UniProtKB">
        <authorList>
            <consortium name="WormBaseParasite"/>
        </authorList>
    </citation>
    <scope>IDENTIFICATION</scope>
</reference>
<dbReference type="AlphaFoldDB" id="A0A0N5AAZ9"/>
<dbReference type="WBParaSite" id="SMUV_0000132501-mRNA-1">
    <property type="protein sequence ID" value="SMUV_0000132501-mRNA-1"/>
    <property type="gene ID" value="SMUV_0000132501"/>
</dbReference>
<feature type="compositionally biased region" description="Polar residues" evidence="2">
    <location>
        <begin position="55"/>
        <end position="70"/>
    </location>
</feature>
<feature type="coiled-coil region" evidence="1">
    <location>
        <begin position="96"/>
        <end position="130"/>
    </location>
</feature>
<sequence length="446" mass="50221">MFTNVVGVSSQSSEISSYNFDIDESHNHHFQLSSKKNTNFDAVKRSWKRNEQKSVGRSQSLGKATSNNDKTSGSWLDSIGCSGSKWKRREVVLKVIAELAEMMANKDGEIETLRERAAEQDKIIRELRSILPSFLQLRYYFMALVKQLLTQNLSGEAMDVLRRQLSIFRNQEKNESFQKLFSKELLKWSYYNIFPSRTADNEAQKNLNGKSSVIANMRCSKQQMFGLEPVHSLFTDSATEPQSVISCTNNSKNSSNFLRMVSDPGTEESVKNSSCQDLHLTKKSHLNERVVDRFADSAPSNFQTSGFLPIFVQDRPTASAVAMNSNIHVDTNCLPPESTSSIKDLAGENDFIYLDEEICDEIPIEEPLLSSTNFRKRSSAVIENLPVKYRKPVDDDVIVLSSDEGSSVSFSLQFQDCYCLCACVQSHVLPGCDAVEMIATYFFLAL</sequence>
<keyword evidence="1" id="KW-0175">Coiled coil</keyword>
<accession>A0A0N5AAZ9</accession>
<name>A0A0N5AAZ9_9BILA</name>
<organism evidence="3 4">
    <name type="scientific">Syphacia muris</name>
    <dbReference type="NCBI Taxonomy" id="451379"/>
    <lineage>
        <taxon>Eukaryota</taxon>
        <taxon>Metazoa</taxon>
        <taxon>Ecdysozoa</taxon>
        <taxon>Nematoda</taxon>
        <taxon>Chromadorea</taxon>
        <taxon>Rhabditida</taxon>
        <taxon>Spirurina</taxon>
        <taxon>Oxyuridomorpha</taxon>
        <taxon>Oxyuroidea</taxon>
        <taxon>Oxyuridae</taxon>
        <taxon>Syphacia</taxon>
    </lineage>
</organism>
<evidence type="ECO:0000313" key="3">
    <source>
        <dbReference type="Proteomes" id="UP000046393"/>
    </source>
</evidence>
<protein>
    <submittedName>
        <fullName evidence="4">PCM1_C domain-containing protein</fullName>
    </submittedName>
</protein>